<dbReference type="Gene3D" id="3.10.450.50">
    <property type="match status" value="1"/>
</dbReference>
<dbReference type="AlphaFoldDB" id="A0A2N9WVE1"/>
<feature type="signal peptide" evidence="1">
    <location>
        <begin position="1"/>
        <end position="19"/>
    </location>
</feature>
<reference evidence="3 4" key="1">
    <citation type="journal article" date="2017" name="MBio">
        <title>Type VI secretion-mediated competition in the bee gut microbiome.</title>
        <authorList>
            <person name="Steele M.I."/>
            <person name="Kwong W.K."/>
            <person name="Powell J.E."/>
            <person name="Whiteley M."/>
            <person name="Moran N.A."/>
        </authorList>
    </citation>
    <scope>NUCLEOTIDE SEQUENCE [LARGE SCALE GENOMIC DNA]</scope>
    <source>
        <strain evidence="3 4">App2-2</strain>
    </source>
</reference>
<keyword evidence="1" id="KW-0732">Signal</keyword>
<comment type="caution">
    <text evidence="3">The sequence shown here is derived from an EMBL/GenBank/DDBJ whole genome shotgun (WGS) entry which is preliminary data.</text>
</comment>
<dbReference type="Pfam" id="PF12870">
    <property type="entry name" value="DUF4878"/>
    <property type="match status" value="1"/>
</dbReference>
<proteinExistence type="predicted"/>
<evidence type="ECO:0000313" key="4">
    <source>
        <dbReference type="Proteomes" id="UP000231293"/>
    </source>
</evidence>
<dbReference type="RefSeq" id="WP_100113328.1">
    <property type="nucleotide sequence ID" value="NZ_MDVB01000048.1"/>
</dbReference>
<feature type="chain" id="PRO_5014647302" description="DUF4878 domain-containing protein" evidence="1">
    <location>
        <begin position="20"/>
        <end position="135"/>
    </location>
</feature>
<organism evidence="3 4">
    <name type="scientific">Snodgrassella alvi</name>
    <dbReference type="NCBI Taxonomy" id="1196083"/>
    <lineage>
        <taxon>Bacteria</taxon>
        <taxon>Pseudomonadati</taxon>
        <taxon>Pseudomonadota</taxon>
        <taxon>Betaproteobacteria</taxon>
        <taxon>Neisseriales</taxon>
        <taxon>Neisseriaceae</taxon>
        <taxon>Snodgrassella</taxon>
    </lineage>
</organism>
<accession>A0A2N9WVE1</accession>
<evidence type="ECO:0000259" key="2">
    <source>
        <dbReference type="Pfam" id="PF12870"/>
    </source>
</evidence>
<dbReference type="EMBL" id="MDVB01000048">
    <property type="protein sequence ID" value="PIT16926.1"/>
    <property type="molecule type" value="Genomic_DNA"/>
</dbReference>
<evidence type="ECO:0000313" key="3">
    <source>
        <dbReference type="EMBL" id="PIT16926.1"/>
    </source>
</evidence>
<gene>
    <name evidence="3" type="ORF">BGI32_03710</name>
</gene>
<name>A0A2N9WVE1_9NEIS</name>
<feature type="domain" description="DUF4878" evidence="2">
    <location>
        <begin position="18"/>
        <end position="133"/>
    </location>
</feature>
<dbReference type="Proteomes" id="UP000231293">
    <property type="component" value="Unassembled WGS sequence"/>
</dbReference>
<sequence>MKKLFSLLIGLSITLLLVACGGASTPEAAAKKYTEAVYAGDSETAISMIYLSENDKKEAGLPEMLSGKIKAEIAHRKEFANKNGGVKEISVGEPQYDNDKKFADVLVTVTFKKSEKPKEEHIRLIKTDDGWKLKI</sequence>
<dbReference type="PROSITE" id="PS51257">
    <property type="entry name" value="PROKAR_LIPOPROTEIN"/>
    <property type="match status" value="1"/>
</dbReference>
<dbReference type="InterPro" id="IPR024267">
    <property type="entry name" value="DUF4878"/>
</dbReference>
<protein>
    <recommendedName>
        <fullName evidence="2">DUF4878 domain-containing protein</fullName>
    </recommendedName>
</protein>
<evidence type="ECO:0000256" key="1">
    <source>
        <dbReference type="SAM" id="SignalP"/>
    </source>
</evidence>